<dbReference type="PROSITE" id="PS00920">
    <property type="entry name" value="NITRIL_CHT_1"/>
    <property type="match status" value="1"/>
</dbReference>
<dbReference type="EMBL" id="LAZR01035976">
    <property type="protein sequence ID" value="KKL26067.1"/>
    <property type="molecule type" value="Genomic_DNA"/>
</dbReference>
<dbReference type="Gene3D" id="3.60.110.10">
    <property type="entry name" value="Carbon-nitrogen hydrolase"/>
    <property type="match status" value="1"/>
</dbReference>
<dbReference type="AlphaFoldDB" id="A0A0F9CHZ6"/>
<evidence type="ECO:0000259" key="2">
    <source>
        <dbReference type="PROSITE" id="PS50263"/>
    </source>
</evidence>
<keyword evidence="1" id="KW-0436">Ligase</keyword>
<dbReference type="PROSITE" id="PS50263">
    <property type="entry name" value="CN_HYDROLASE"/>
    <property type="match status" value="1"/>
</dbReference>
<proteinExistence type="predicted"/>
<dbReference type="GO" id="GO:0003952">
    <property type="term" value="F:NAD+ synthase (glutamine-hydrolyzing) activity"/>
    <property type="evidence" value="ECO:0007669"/>
    <property type="project" value="InterPro"/>
</dbReference>
<reference evidence="3" key="1">
    <citation type="journal article" date="2015" name="Nature">
        <title>Complex archaea that bridge the gap between prokaryotes and eukaryotes.</title>
        <authorList>
            <person name="Spang A."/>
            <person name="Saw J.H."/>
            <person name="Jorgensen S.L."/>
            <person name="Zaremba-Niedzwiedzka K."/>
            <person name="Martijn J."/>
            <person name="Lind A.E."/>
            <person name="van Eijk R."/>
            <person name="Schleper C."/>
            <person name="Guy L."/>
            <person name="Ettema T.J."/>
        </authorList>
    </citation>
    <scope>NUCLEOTIDE SEQUENCE</scope>
</reference>
<name>A0A0F9CHZ6_9ZZZZ</name>
<dbReference type="SUPFAM" id="SSF56317">
    <property type="entry name" value="Carbon-nitrogen hydrolase"/>
    <property type="match status" value="1"/>
</dbReference>
<dbReference type="GO" id="GO:0009435">
    <property type="term" value="P:NAD+ biosynthetic process"/>
    <property type="evidence" value="ECO:0007669"/>
    <property type="project" value="InterPro"/>
</dbReference>
<dbReference type="InterPro" id="IPR003010">
    <property type="entry name" value="C-N_Hydrolase"/>
</dbReference>
<sequence length="231" mass="24682">MKIALAQINPTVGDIAGNRDRIAECIDRAVELGAELVVFGELAVTGYPPRDLLSRPSFVAASIRAVDELAGRCDGIAVLVGFVRQADPTPGRGLENAAALLVRGRIQAVHVKTLLPTYDVFDETRYFRPGAIPEPIEIAGQRVGVSICEDLWDRPALGRALYEADPVAHLSAGGAKIIVNMSASPFQVGKAARREDLVRRQSARAGATVVYVNQVGGNDELIFDGFSMAMS</sequence>
<protein>
    <recommendedName>
        <fullName evidence="2">CN hydrolase domain-containing protein</fullName>
    </recommendedName>
</protein>
<evidence type="ECO:0000256" key="1">
    <source>
        <dbReference type="ARBA" id="ARBA00022598"/>
    </source>
</evidence>
<dbReference type="PANTHER" id="PTHR23090">
    <property type="entry name" value="NH 3 /GLUTAMINE-DEPENDENT NAD + SYNTHETASE"/>
    <property type="match status" value="1"/>
</dbReference>
<dbReference type="CDD" id="cd07570">
    <property type="entry name" value="GAT_Gln-NAD-synth"/>
    <property type="match status" value="1"/>
</dbReference>
<dbReference type="GO" id="GO:0000257">
    <property type="term" value="F:nitrilase activity"/>
    <property type="evidence" value="ECO:0007669"/>
    <property type="project" value="UniProtKB-ARBA"/>
</dbReference>
<dbReference type="GO" id="GO:0004359">
    <property type="term" value="F:glutaminase activity"/>
    <property type="evidence" value="ECO:0007669"/>
    <property type="project" value="InterPro"/>
</dbReference>
<dbReference type="Pfam" id="PF00795">
    <property type="entry name" value="CN_hydrolase"/>
    <property type="match status" value="1"/>
</dbReference>
<dbReference type="InterPro" id="IPR003694">
    <property type="entry name" value="NAD_synthase"/>
</dbReference>
<feature type="non-terminal residue" evidence="3">
    <location>
        <position position="231"/>
    </location>
</feature>
<organism evidence="3">
    <name type="scientific">marine sediment metagenome</name>
    <dbReference type="NCBI Taxonomy" id="412755"/>
    <lineage>
        <taxon>unclassified sequences</taxon>
        <taxon>metagenomes</taxon>
        <taxon>ecological metagenomes</taxon>
    </lineage>
</organism>
<evidence type="ECO:0000313" key="3">
    <source>
        <dbReference type="EMBL" id="KKL26067.1"/>
    </source>
</evidence>
<gene>
    <name evidence="3" type="ORF">LCGC14_2399010</name>
</gene>
<feature type="domain" description="CN hydrolase" evidence="2">
    <location>
        <begin position="1"/>
        <end position="231"/>
    </location>
</feature>
<dbReference type="InterPro" id="IPR036526">
    <property type="entry name" value="C-N_Hydrolase_sf"/>
</dbReference>
<dbReference type="GO" id="GO:0005737">
    <property type="term" value="C:cytoplasm"/>
    <property type="evidence" value="ECO:0007669"/>
    <property type="project" value="InterPro"/>
</dbReference>
<accession>A0A0F9CHZ6</accession>
<dbReference type="InterPro" id="IPR000132">
    <property type="entry name" value="Nitrilase/CN_hydratase_CS"/>
</dbReference>
<dbReference type="PANTHER" id="PTHR23090:SF9">
    <property type="entry name" value="GLUTAMINE-DEPENDENT NAD(+) SYNTHETASE"/>
    <property type="match status" value="1"/>
</dbReference>
<comment type="caution">
    <text evidence="3">The sequence shown here is derived from an EMBL/GenBank/DDBJ whole genome shotgun (WGS) entry which is preliminary data.</text>
</comment>